<dbReference type="InterPro" id="IPR046513">
    <property type="entry name" value="DUF6691"/>
</dbReference>
<dbReference type="AlphaFoldDB" id="A0A375D5T9"/>
<evidence type="ECO:0000313" key="3">
    <source>
        <dbReference type="Proteomes" id="UP000254259"/>
    </source>
</evidence>
<geneLocation type="plasmid" evidence="3">
    <name>cbm2636_mp</name>
</geneLocation>
<dbReference type="RefSeq" id="WP_115714151.1">
    <property type="nucleotide sequence ID" value="NZ_JAQOLH010000017.1"/>
</dbReference>
<feature type="transmembrane region" description="Helical" evidence="1">
    <location>
        <begin position="72"/>
        <end position="96"/>
    </location>
</feature>
<keyword evidence="2" id="KW-0614">Plasmid</keyword>
<feature type="transmembrane region" description="Helical" evidence="1">
    <location>
        <begin position="41"/>
        <end position="60"/>
    </location>
</feature>
<organism evidence="2 3">
    <name type="scientific">Cupriavidus taiwanensis</name>
    <dbReference type="NCBI Taxonomy" id="164546"/>
    <lineage>
        <taxon>Bacteria</taxon>
        <taxon>Pseudomonadati</taxon>
        <taxon>Pseudomonadota</taxon>
        <taxon>Betaproteobacteria</taxon>
        <taxon>Burkholderiales</taxon>
        <taxon>Burkholderiaceae</taxon>
        <taxon>Cupriavidus</taxon>
    </lineage>
</organism>
<reference evidence="2 3" key="1">
    <citation type="submission" date="2018-01" db="EMBL/GenBank/DDBJ databases">
        <authorList>
            <person name="Clerissi C."/>
        </authorList>
    </citation>
    <scope>NUCLEOTIDE SEQUENCE [LARGE SCALE GENOMIC DNA]</scope>
    <source>
        <strain evidence="2">Cupriavidus taiwanensis SWF 66322</strain>
        <plasmid evidence="3">cbm2636_mp</plasmid>
    </source>
</reference>
<feature type="transmembrane region" description="Helical" evidence="1">
    <location>
        <begin position="116"/>
        <end position="136"/>
    </location>
</feature>
<evidence type="ECO:0008006" key="4">
    <source>
        <dbReference type="Google" id="ProtNLM"/>
    </source>
</evidence>
<dbReference type="Proteomes" id="UP000254259">
    <property type="component" value="Plasmid CBM2636_mp"/>
</dbReference>
<evidence type="ECO:0000313" key="2">
    <source>
        <dbReference type="EMBL" id="SPD69047.1"/>
    </source>
</evidence>
<sequence>MGTLLALLAGLVFGIGLILSGMANPAKVLGFLDLAGMWDPSLAFVMAGAIGVGVVAFALARRRQRSWLGLPMQWPALAAVTPRLLLGSAAFGTGWGLAGFCPGPALVALGAGYAKAWGFVAAMLAGMALFEVAEAVTRRRR</sequence>
<protein>
    <recommendedName>
        <fullName evidence="4">YeeE/YedE family protein</fullName>
    </recommendedName>
</protein>
<proteinExistence type="predicted"/>
<keyword evidence="1" id="KW-0472">Membrane</keyword>
<keyword evidence="1" id="KW-0812">Transmembrane</keyword>
<name>A0A375D5T9_9BURK</name>
<dbReference type="EMBL" id="LT984814">
    <property type="protein sequence ID" value="SPD69047.1"/>
    <property type="molecule type" value="Genomic_DNA"/>
</dbReference>
<evidence type="ECO:0000256" key="1">
    <source>
        <dbReference type="SAM" id="Phobius"/>
    </source>
</evidence>
<accession>A0A375D5T9</accession>
<keyword evidence="1" id="KW-1133">Transmembrane helix</keyword>
<dbReference type="Pfam" id="PF20398">
    <property type="entry name" value="DUF6691"/>
    <property type="match status" value="1"/>
</dbReference>
<gene>
    <name evidence="2" type="ORF">CBM2636_MP21897</name>
</gene>